<dbReference type="Pfam" id="PF07859">
    <property type="entry name" value="Abhydrolase_3"/>
    <property type="match status" value="1"/>
</dbReference>
<evidence type="ECO:0000313" key="3">
    <source>
        <dbReference type="Proteomes" id="UP001251948"/>
    </source>
</evidence>
<evidence type="ECO:0000313" key="2">
    <source>
        <dbReference type="EMBL" id="MDT3469415.1"/>
    </source>
</evidence>
<organism evidence="2 3">
    <name type="scientific">Stenotrophomonas maltophilia</name>
    <name type="common">Pseudomonas maltophilia</name>
    <name type="synonym">Xanthomonas maltophilia</name>
    <dbReference type="NCBI Taxonomy" id="40324"/>
    <lineage>
        <taxon>Bacteria</taxon>
        <taxon>Pseudomonadati</taxon>
        <taxon>Pseudomonadota</taxon>
        <taxon>Gammaproteobacteria</taxon>
        <taxon>Lysobacterales</taxon>
        <taxon>Lysobacteraceae</taxon>
        <taxon>Stenotrophomonas</taxon>
        <taxon>Stenotrophomonas maltophilia group</taxon>
    </lineage>
</organism>
<feature type="domain" description="Alpha/beta hydrolase fold-3" evidence="1">
    <location>
        <begin position="24"/>
        <end position="80"/>
    </location>
</feature>
<reference evidence="2" key="1">
    <citation type="submission" date="2023-07" db="EMBL/GenBank/DDBJ databases">
        <title>Comparative genomics of clinical Stenotrophomonas maltophilia isolates reveals regions of diversity which correlate with colonization and persistence in vivo.</title>
        <authorList>
            <person name="Mcdaniel M.S."/>
            <person name="Swords W.E."/>
            <person name="Sumpter N.A."/>
            <person name="Lindgren N.R."/>
            <person name="Billiot C.E."/>
        </authorList>
    </citation>
    <scope>NUCLEOTIDE SEQUENCE</scope>
    <source>
        <strain evidence="2">Ism4</strain>
    </source>
</reference>
<evidence type="ECO:0000259" key="1">
    <source>
        <dbReference type="Pfam" id="PF07859"/>
    </source>
</evidence>
<proteinExistence type="predicted"/>
<protein>
    <submittedName>
        <fullName evidence="2">Alpha/beta hydrolase fold domain-containing protein</fullName>
    </submittedName>
</protein>
<dbReference type="GO" id="GO:0016787">
    <property type="term" value="F:hydrolase activity"/>
    <property type="evidence" value="ECO:0007669"/>
    <property type="project" value="UniProtKB-KW"/>
</dbReference>
<sequence>MIAAVRWRRWPASQSRTPSPSGDTLLAEDTTSLQGLAPASVLSCEHDPLRDEAEQYAHDLQEAGVDCMLERLPGMIHACIHLRGVAASTEVAAEPAGLPLPHAWQARRAALH</sequence>
<dbReference type="SUPFAM" id="SSF53474">
    <property type="entry name" value="alpha/beta-Hydrolases"/>
    <property type="match status" value="1"/>
</dbReference>
<dbReference type="RefSeq" id="WP_308309542.1">
    <property type="nucleotide sequence ID" value="NZ_JAVSKO010000006.1"/>
</dbReference>
<dbReference type="AlphaFoldDB" id="A0AAJ2JF97"/>
<comment type="caution">
    <text evidence="2">The sequence shown here is derived from an EMBL/GenBank/DDBJ whole genome shotgun (WGS) entry which is preliminary data.</text>
</comment>
<dbReference type="EMBL" id="JAVSKO010000006">
    <property type="protein sequence ID" value="MDT3469415.1"/>
    <property type="molecule type" value="Genomic_DNA"/>
</dbReference>
<dbReference type="Proteomes" id="UP001251948">
    <property type="component" value="Unassembled WGS sequence"/>
</dbReference>
<dbReference type="Gene3D" id="3.40.50.1820">
    <property type="entry name" value="alpha/beta hydrolase"/>
    <property type="match status" value="1"/>
</dbReference>
<accession>A0AAJ2JF97</accession>
<keyword evidence="2" id="KW-0378">Hydrolase</keyword>
<dbReference type="InterPro" id="IPR013094">
    <property type="entry name" value="AB_hydrolase_3"/>
</dbReference>
<name>A0AAJ2JF97_STEMA</name>
<gene>
    <name evidence="2" type="ORF">ROV92_15625</name>
</gene>
<dbReference type="InterPro" id="IPR029058">
    <property type="entry name" value="AB_hydrolase_fold"/>
</dbReference>